<dbReference type="Pfam" id="PF09994">
    <property type="entry name" value="T6SS_Tle1-like_cat"/>
    <property type="match status" value="1"/>
</dbReference>
<dbReference type="InterPro" id="IPR018712">
    <property type="entry name" value="Tle1-like_cat"/>
</dbReference>
<dbReference type="PANTHER" id="PTHR33840:SF1">
    <property type="entry name" value="TLE1 PHOSPHOLIPASE DOMAIN-CONTAINING PROTEIN"/>
    <property type="match status" value="1"/>
</dbReference>
<dbReference type="InterPro" id="IPR029058">
    <property type="entry name" value="AB_hydrolase_fold"/>
</dbReference>
<evidence type="ECO:0000256" key="1">
    <source>
        <dbReference type="SAM" id="MobiDB-lite"/>
    </source>
</evidence>
<dbReference type="SUPFAM" id="SSF53474">
    <property type="entry name" value="alpha/beta-Hydrolases"/>
    <property type="match status" value="1"/>
</dbReference>
<protein>
    <recommendedName>
        <fullName evidence="2">T6SS Phospholipase effector Tle1-like catalytic domain-containing protein</fullName>
    </recommendedName>
</protein>
<feature type="compositionally biased region" description="Basic and acidic residues" evidence="1">
    <location>
        <begin position="403"/>
        <end position="415"/>
    </location>
</feature>
<keyword evidence="4" id="KW-1185">Reference proteome</keyword>
<dbReference type="Proteomes" id="UP000706525">
    <property type="component" value="Unassembled WGS sequence"/>
</dbReference>
<gene>
    <name evidence="3" type="ORF">LMG32289_02685</name>
</gene>
<proteinExistence type="predicted"/>
<reference evidence="3 4" key="1">
    <citation type="submission" date="2021-08" db="EMBL/GenBank/DDBJ databases">
        <authorList>
            <person name="Peeters C."/>
        </authorList>
    </citation>
    <scope>NUCLEOTIDE SEQUENCE [LARGE SCALE GENOMIC DNA]</scope>
    <source>
        <strain evidence="3 4">LMG 32289</strain>
    </source>
</reference>
<dbReference type="RefSeq" id="WP_223988885.1">
    <property type="nucleotide sequence ID" value="NZ_CAJZAG010000005.1"/>
</dbReference>
<name>A0ABM8WYZ9_9BURK</name>
<evidence type="ECO:0000259" key="2">
    <source>
        <dbReference type="Pfam" id="PF09994"/>
    </source>
</evidence>
<feature type="region of interest" description="Disordered" evidence="1">
    <location>
        <begin position="386"/>
        <end position="415"/>
    </location>
</feature>
<dbReference type="PANTHER" id="PTHR33840">
    <property type="match status" value="1"/>
</dbReference>
<comment type="caution">
    <text evidence="3">The sequence shown here is derived from an EMBL/GenBank/DDBJ whole genome shotgun (WGS) entry which is preliminary data.</text>
</comment>
<evidence type="ECO:0000313" key="3">
    <source>
        <dbReference type="EMBL" id="CAG9172804.1"/>
    </source>
</evidence>
<dbReference type="EMBL" id="CAJZAG010000005">
    <property type="protein sequence ID" value="CAG9172804.1"/>
    <property type="molecule type" value="Genomic_DNA"/>
</dbReference>
<feature type="domain" description="T6SS Phospholipase effector Tle1-like catalytic" evidence="2">
    <location>
        <begin position="3"/>
        <end position="257"/>
    </location>
</feature>
<evidence type="ECO:0000313" key="4">
    <source>
        <dbReference type="Proteomes" id="UP000706525"/>
    </source>
</evidence>
<accession>A0ABM8WYZ9</accession>
<organism evidence="3 4">
    <name type="scientific">Cupriavidus pampae</name>
    <dbReference type="NCBI Taxonomy" id="659251"/>
    <lineage>
        <taxon>Bacteria</taxon>
        <taxon>Pseudomonadati</taxon>
        <taxon>Pseudomonadota</taxon>
        <taxon>Betaproteobacteria</taxon>
        <taxon>Burkholderiales</taxon>
        <taxon>Burkholderiaceae</taxon>
        <taxon>Cupriavidus</taxon>
    </lineage>
</organism>
<sequence length="415" mass="46265">MARQLVLCIDGTNNRFSNRPTNIVRIRRLLPNACSDVLPYYDQGVGTFGLKETLFEWQKVPARVAGLAFGWGLKQNVGNAYRFLVENYQDGDEIFLFGFSRGAYAVRALAALVAAAGLLARHEAHLFDHAWSLLVTRETQHTESEGPDFSLMHAFRDTFGRRVPIRFLGLFDTVKSVGWIYDPVVIPYTTNNPIVQSVRHAVSIDERRCFFRQHLWGNKPGPDVKEVWFPGVHSDIGGGYAANDADLALIALRWMLGEAAHAGLRLSWERVPEAFAPLPADELSATAPMHDSMTSAWKVAEWVPRRIWNGIDQHREWAIGAMPPFGAPRPRVVPPNVCLHRSVQTRLKGLPDYRPANLRGLEVPYCIADDLPLPGDIPHLLEVCDVPSDIPSDPPGDIPPGDGTERIDDRVTSDS</sequence>